<sequence length="28" mass="3281">MLHAFTRFLIKKGTLLNGYANFWLVIVN</sequence>
<proteinExistence type="predicted"/>
<reference evidence="1" key="1">
    <citation type="submission" date="2018-02" db="EMBL/GenBank/DDBJ databases">
        <title>Rhizophora mucronata_Transcriptome.</title>
        <authorList>
            <person name="Meera S.P."/>
            <person name="Sreeshan A."/>
            <person name="Augustine A."/>
        </authorList>
    </citation>
    <scope>NUCLEOTIDE SEQUENCE</scope>
    <source>
        <tissue evidence="1">Leaf</tissue>
    </source>
</reference>
<accession>A0A2P2NCL3</accession>
<name>A0A2P2NCL3_RHIMU</name>
<organism evidence="1">
    <name type="scientific">Rhizophora mucronata</name>
    <name type="common">Asiatic mangrove</name>
    <dbReference type="NCBI Taxonomy" id="61149"/>
    <lineage>
        <taxon>Eukaryota</taxon>
        <taxon>Viridiplantae</taxon>
        <taxon>Streptophyta</taxon>
        <taxon>Embryophyta</taxon>
        <taxon>Tracheophyta</taxon>
        <taxon>Spermatophyta</taxon>
        <taxon>Magnoliopsida</taxon>
        <taxon>eudicotyledons</taxon>
        <taxon>Gunneridae</taxon>
        <taxon>Pentapetalae</taxon>
        <taxon>rosids</taxon>
        <taxon>fabids</taxon>
        <taxon>Malpighiales</taxon>
        <taxon>Rhizophoraceae</taxon>
        <taxon>Rhizophora</taxon>
    </lineage>
</organism>
<dbReference type="EMBL" id="GGEC01059745">
    <property type="protein sequence ID" value="MBX40229.1"/>
    <property type="molecule type" value="Transcribed_RNA"/>
</dbReference>
<protein>
    <submittedName>
        <fullName evidence="1">Uncharacterized protein</fullName>
    </submittedName>
</protein>
<evidence type="ECO:0000313" key="1">
    <source>
        <dbReference type="EMBL" id="MBX40229.1"/>
    </source>
</evidence>
<dbReference type="AlphaFoldDB" id="A0A2P2NCL3"/>